<evidence type="ECO:0000313" key="3">
    <source>
        <dbReference type="Proteomes" id="UP000177507"/>
    </source>
</evidence>
<keyword evidence="1" id="KW-0472">Membrane</keyword>
<keyword evidence="1" id="KW-0812">Transmembrane</keyword>
<keyword evidence="1" id="KW-1133">Transmembrane helix</keyword>
<comment type="caution">
    <text evidence="2">The sequence shown here is derived from an EMBL/GenBank/DDBJ whole genome shotgun (WGS) entry which is preliminary data.</text>
</comment>
<proteinExistence type="predicted"/>
<reference evidence="2 3" key="1">
    <citation type="journal article" date="2016" name="Nat. Commun.">
        <title>Thousands of microbial genomes shed light on interconnected biogeochemical processes in an aquifer system.</title>
        <authorList>
            <person name="Anantharaman K."/>
            <person name="Brown C.T."/>
            <person name="Hug L.A."/>
            <person name="Sharon I."/>
            <person name="Castelle C.J."/>
            <person name="Probst A.J."/>
            <person name="Thomas B.C."/>
            <person name="Singh A."/>
            <person name="Wilkins M.J."/>
            <person name="Karaoz U."/>
            <person name="Brodie E.L."/>
            <person name="Williams K.H."/>
            <person name="Hubbard S.S."/>
            <person name="Banfield J.F."/>
        </authorList>
    </citation>
    <scope>NUCLEOTIDE SEQUENCE [LARGE SCALE GENOMIC DNA]</scope>
</reference>
<dbReference type="Proteomes" id="UP000177507">
    <property type="component" value="Unassembled WGS sequence"/>
</dbReference>
<gene>
    <name evidence="2" type="ORF">A2831_00140</name>
</gene>
<accession>A0A1F8ESW4</accession>
<protein>
    <submittedName>
        <fullName evidence="2">Uncharacterized protein</fullName>
    </submittedName>
</protein>
<dbReference type="EMBL" id="MGJI01000027">
    <property type="protein sequence ID" value="OGN03964.1"/>
    <property type="molecule type" value="Genomic_DNA"/>
</dbReference>
<sequence>MTTYSGVLGKRDLVLAQTGGYSVYKLNLGLLLATVMLAGTYIFLANFAVAQKYSLGFNKNKLNNLIATTVLEERFTNNNDVGSLLIFAQKSGMVEAKDTESILQDRNFAITP</sequence>
<name>A0A1F8ESW4_9BACT</name>
<dbReference type="AlphaFoldDB" id="A0A1F8ESW4"/>
<evidence type="ECO:0000313" key="2">
    <source>
        <dbReference type="EMBL" id="OGN03964.1"/>
    </source>
</evidence>
<evidence type="ECO:0000256" key="1">
    <source>
        <dbReference type="SAM" id="Phobius"/>
    </source>
</evidence>
<feature type="transmembrane region" description="Helical" evidence="1">
    <location>
        <begin position="28"/>
        <end position="49"/>
    </location>
</feature>
<dbReference type="STRING" id="1802668.A2831_00140"/>
<organism evidence="2 3">
    <name type="scientific">Candidatus Yanofskybacteria bacterium RIFCSPHIGHO2_01_FULL_44_17</name>
    <dbReference type="NCBI Taxonomy" id="1802668"/>
    <lineage>
        <taxon>Bacteria</taxon>
        <taxon>Candidatus Yanofskyibacteriota</taxon>
    </lineage>
</organism>